<dbReference type="Gene3D" id="3.10.450.50">
    <property type="match status" value="1"/>
</dbReference>
<dbReference type="InterPro" id="IPR009959">
    <property type="entry name" value="Cyclase_SnoaL-like"/>
</dbReference>
<dbReference type="GO" id="GO:0016853">
    <property type="term" value="F:isomerase activity"/>
    <property type="evidence" value="ECO:0007669"/>
    <property type="project" value="UniProtKB-KW"/>
</dbReference>
<reference evidence="3" key="1">
    <citation type="journal article" date="2014" name="BMC Genomics">
        <title>Genome sequencing of two Neorhizobium galegae strains reveals a noeT gene responsible for the unusual acetylation of the nodulation factors.</title>
        <authorList>
            <person name="Osterman J."/>
            <person name="Marsh J."/>
            <person name="Laine P.K."/>
            <person name="Zeng Z."/>
            <person name="Alatalo E."/>
            <person name="Sullivan J.T."/>
            <person name="Young J.P."/>
            <person name="Thomas-Oates J."/>
            <person name="Paulin L."/>
            <person name="Lindstrom K."/>
        </authorList>
    </citation>
    <scope>NUCLEOTIDE SEQUENCE [LARGE SCALE GENOMIC DNA]</scope>
    <source>
        <strain evidence="3">HAMBI 1141</strain>
        <plasmid evidence="3">II</plasmid>
    </source>
</reference>
<dbReference type="AlphaFoldDB" id="A0A068TIQ7"/>
<evidence type="ECO:0000313" key="2">
    <source>
        <dbReference type="EMBL" id="CDN57941.1"/>
    </source>
</evidence>
<dbReference type="InterPro" id="IPR032710">
    <property type="entry name" value="NTF2-like_dom_sf"/>
</dbReference>
<protein>
    <submittedName>
        <fullName evidence="2">Probable ketosteroid isomerase-related protein</fullName>
    </submittedName>
</protein>
<evidence type="ECO:0000313" key="3">
    <source>
        <dbReference type="Proteomes" id="UP000028186"/>
    </source>
</evidence>
<dbReference type="InterPro" id="IPR037401">
    <property type="entry name" value="SnoaL-like"/>
</dbReference>
<dbReference type="PANTHER" id="PTHR38436">
    <property type="entry name" value="POLYKETIDE CYCLASE SNOAL-LIKE DOMAIN"/>
    <property type="match status" value="1"/>
</dbReference>
<dbReference type="KEGG" id="ngl:RG1141_PA11090"/>
<proteinExistence type="predicted"/>
<dbReference type="PANTHER" id="PTHR38436:SF1">
    <property type="entry name" value="ESTER CYCLASE"/>
    <property type="match status" value="1"/>
</dbReference>
<dbReference type="eggNOG" id="COG3631">
    <property type="taxonomic scope" value="Bacteria"/>
</dbReference>
<dbReference type="EMBL" id="HG938356">
    <property type="protein sequence ID" value="CDN57941.1"/>
    <property type="molecule type" value="Genomic_DNA"/>
</dbReference>
<sequence>MTENEKIVRAAYETAERQDLEAFINCFTPDGTLTDQSIAVTYQGRDVAKTVAVYAKAFPDMHRELFRMFEVGDTIVVELALQGTHKGPLDLPSGTVQPTGKRMDAPCCDVFQIRDGKIQSFNCYPSGTVVMQQLGLR</sequence>
<geneLocation type="plasmid" evidence="3">
    <name>II</name>
</geneLocation>
<keyword evidence="2" id="KW-0413">Isomerase</keyword>
<dbReference type="PATRIC" id="fig|1028801.3.peg.5717"/>
<dbReference type="HOGENOM" id="CLU_100997_11_1_5"/>
<organism evidence="2 3">
    <name type="scientific">Neorhizobium galegae bv. officinalis bv. officinalis str. HAMBI 1141</name>
    <dbReference type="NCBI Taxonomy" id="1028801"/>
    <lineage>
        <taxon>Bacteria</taxon>
        <taxon>Pseudomonadati</taxon>
        <taxon>Pseudomonadota</taxon>
        <taxon>Alphaproteobacteria</taxon>
        <taxon>Hyphomicrobiales</taxon>
        <taxon>Rhizobiaceae</taxon>
        <taxon>Rhizobium/Agrobacterium group</taxon>
        <taxon>Neorhizobium</taxon>
    </lineage>
</organism>
<dbReference type="RefSeq" id="WP_040125202.1">
    <property type="nucleotide sequence ID" value="NZ_HG938356.1"/>
</dbReference>
<keyword evidence="2" id="KW-0614">Plasmid</keyword>
<evidence type="ECO:0000259" key="1">
    <source>
        <dbReference type="Pfam" id="PF12680"/>
    </source>
</evidence>
<gene>
    <name evidence="2" type="ORF">RG1141_PA11090</name>
</gene>
<dbReference type="GO" id="GO:0030638">
    <property type="term" value="P:polyketide metabolic process"/>
    <property type="evidence" value="ECO:0007669"/>
    <property type="project" value="InterPro"/>
</dbReference>
<feature type="domain" description="SnoaL-like" evidence="1">
    <location>
        <begin position="8"/>
        <end position="119"/>
    </location>
</feature>
<accession>A0A068TIQ7</accession>
<name>A0A068TIQ7_NEOGA</name>
<dbReference type="Pfam" id="PF12680">
    <property type="entry name" value="SnoaL_2"/>
    <property type="match status" value="1"/>
</dbReference>
<dbReference type="SUPFAM" id="SSF54427">
    <property type="entry name" value="NTF2-like"/>
    <property type="match status" value="1"/>
</dbReference>
<dbReference type="Proteomes" id="UP000028186">
    <property type="component" value="Plasmid pHAMBI1141a"/>
</dbReference>